<protein>
    <submittedName>
        <fullName evidence="2">Uncharacterized protein</fullName>
    </submittedName>
</protein>
<dbReference type="AlphaFoldDB" id="A0A8S4Q7F1"/>
<accession>A0A8S4Q7F1</accession>
<keyword evidence="1" id="KW-0732">Signal</keyword>
<gene>
    <name evidence="2" type="ORF">OFUS_LOCUS25507</name>
</gene>
<evidence type="ECO:0000313" key="3">
    <source>
        <dbReference type="Proteomes" id="UP000749559"/>
    </source>
</evidence>
<sequence length="391" mass="43189">MPLYYILGLIVTSSVVSAFVKYEELIAIEVPTAAQCAGGYFAYDGNFCKYYQCQANDAFDSGFEAYERWCMKPLKFDPKTCSCQWPSNIEGGGDYECHEDEEDSPTVIDLEECDVRGTFDQCCQPCISYFDPLFPEFPGHDCSMGKGPAYTAWENMTGYTYCDEGHACPEGETFDIAKCRCTSTIWFVDCYYFPFWENGTPLEDETNSGIMGPGDCTVRPNDRNGLGCDGDGAPATLDMMQKQWLGRGWAIGVAFDNAGEGVLVSNGDDDVPASIEFIKENTGAGMFLQVRLFGEQGNVELSVPYITDGVKRYIVYMNDRGYISLINEDMDEDSANPPFTWALEGTKLPLQFGISPVFITDVLVCYFPPTTQGAVDWVFGGPPPSPPLIGV</sequence>
<dbReference type="InterPro" id="IPR036508">
    <property type="entry name" value="Chitin-bd_dom_sf"/>
</dbReference>
<evidence type="ECO:0000313" key="2">
    <source>
        <dbReference type="EMBL" id="CAH1801751.1"/>
    </source>
</evidence>
<organism evidence="2 3">
    <name type="scientific">Owenia fusiformis</name>
    <name type="common">Polychaete worm</name>
    <dbReference type="NCBI Taxonomy" id="6347"/>
    <lineage>
        <taxon>Eukaryota</taxon>
        <taxon>Metazoa</taxon>
        <taxon>Spiralia</taxon>
        <taxon>Lophotrochozoa</taxon>
        <taxon>Annelida</taxon>
        <taxon>Polychaeta</taxon>
        <taxon>Sedentaria</taxon>
        <taxon>Canalipalpata</taxon>
        <taxon>Sabellida</taxon>
        <taxon>Oweniida</taxon>
        <taxon>Oweniidae</taxon>
        <taxon>Owenia</taxon>
    </lineage>
</organism>
<dbReference type="Proteomes" id="UP000749559">
    <property type="component" value="Unassembled WGS sequence"/>
</dbReference>
<dbReference type="SUPFAM" id="SSF57625">
    <property type="entry name" value="Invertebrate chitin-binding proteins"/>
    <property type="match status" value="1"/>
</dbReference>
<feature type="chain" id="PRO_5035739945" evidence="1">
    <location>
        <begin position="19"/>
        <end position="391"/>
    </location>
</feature>
<keyword evidence="3" id="KW-1185">Reference proteome</keyword>
<dbReference type="Gene3D" id="2.170.140.10">
    <property type="entry name" value="Chitin binding domain"/>
    <property type="match status" value="1"/>
</dbReference>
<comment type="caution">
    <text evidence="2">The sequence shown here is derived from an EMBL/GenBank/DDBJ whole genome shotgun (WGS) entry which is preliminary data.</text>
</comment>
<feature type="signal peptide" evidence="1">
    <location>
        <begin position="1"/>
        <end position="18"/>
    </location>
</feature>
<dbReference type="EMBL" id="CAIIXF020000012">
    <property type="protein sequence ID" value="CAH1801751.1"/>
    <property type="molecule type" value="Genomic_DNA"/>
</dbReference>
<name>A0A8S4Q7F1_OWEFU</name>
<reference evidence="2" key="1">
    <citation type="submission" date="2022-03" db="EMBL/GenBank/DDBJ databases">
        <authorList>
            <person name="Martin C."/>
        </authorList>
    </citation>
    <scope>NUCLEOTIDE SEQUENCE</scope>
</reference>
<proteinExistence type="predicted"/>
<dbReference type="GO" id="GO:0008061">
    <property type="term" value="F:chitin binding"/>
    <property type="evidence" value="ECO:0007669"/>
    <property type="project" value="InterPro"/>
</dbReference>
<evidence type="ECO:0000256" key="1">
    <source>
        <dbReference type="SAM" id="SignalP"/>
    </source>
</evidence>